<keyword evidence="1" id="KW-0732">Signal</keyword>
<reference evidence="2 3" key="1">
    <citation type="journal article" date="2011" name="J. Bacteriol.">
        <title>Genome of Ochrobactrum anthropi ATCC 49188 T, a versatile opportunistic pathogen and symbiont of several eukaryotic hosts.</title>
        <authorList>
            <person name="Chain P.S."/>
            <person name="Lang D.M."/>
            <person name="Comerci D.J."/>
            <person name="Malfatti S.A."/>
            <person name="Vergez L.M."/>
            <person name="Shin M."/>
            <person name="Ugalde R.A."/>
            <person name="Garcia E."/>
            <person name="Tolmasky M.E."/>
        </authorList>
    </citation>
    <scope>NUCLEOTIDE SEQUENCE [LARGE SCALE GENOMIC DNA]</scope>
    <source>
        <strain evidence="3">ATCC 49188 / DSM 6882 / CCUG 24695 / JCM 21032 / LMG 3331 / NBRC 15819 / NCTC 12168 / Alc 37</strain>
    </source>
</reference>
<dbReference type="HOGENOM" id="CLU_939535_0_0_5"/>
<dbReference type="Gene3D" id="3.40.190.10">
    <property type="entry name" value="Periplasmic binding protein-like II"/>
    <property type="match status" value="1"/>
</dbReference>
<dbReference type="PANTHER" id="PTHR42941:SF1">
    <property type="entry name" value="SLL1037 PROTEIN"/>
    <property type="match status" value="1"/>
</dbReference>
<dbReference type="RefSeq" id="WP_012091602.1">
    <property type="nucleotide sequence ID" value="NC_009667.1"/>
</dbReference>
<dbReference type="AlphaFoldDB" id="A6WZ60"/>
<dbReference type="PATRIC" id="fig|439375.7.peg.1625"/>
<dbReference type="Pfam" id="PF16868">
    <property type="entry name" value="NMT1_3"/>
    <property type="match status" value="1"/>
</dbReference>
<accession>A6WZ60</accession>
<keyword evidence="3" id="KW-1185">Reference proteome</keyword>
<dbReference type="EMBL" id="CP000758">
    <property type="protein sequence ID" value="ABS14264.1"/>
    <property type="molecule type" value="Genomic_DNA"/>
</dbReference>
<gene>
    <name evidence="2" type="ordered locus">Oant_1548</name>
</gene>
<dbReference type="eggNOG" id="COG2358">
    <property type="taxonomic scope" value="Bacteria"/>
</dbReference>
<dbReference type="KEGG" id="oan:Oant_1548"/>
<dbReference type="STRING" id="439375.Oant_1548"/>
<sequence length="296" mass="31217">MNIKKLSFAIAAVLLSAAGAHAEPKVVNLCTGTDGGPYAVAGKMIADMAKGDPNVRVNVIVDTGGTWANIQKTVLGDECDAMIGQPDGAAYLKRQNPGAAGSLKPVADLHREYLHALCSKDSGVSDIGDLESDPKGHGYSIALGDQGSGAWLIWQNFVAEDSDYGEVPVKTEGDVIALAAVASNETTCVLQPAAIGNSLIRQADEQFGDGLTLVGVNDRDFDNATDPQGKPLYTYAKIPSGTYPKSLQGWFSGKSTLTWFAKVYVNSDRFTDKKSLSAFITAVSRAKPAIQAQYGK</sequence>
<dbReference type="SUPFAM" id="SSF53850">
    <property type="entry name" value="Periplasmic binding protein-like II"/>
    <property type="match status" value="1"/>
</dbReference>
<evidence type="ECO:0000256" key="1">
    <source>
        <dbReference type="SAM" id="SignalP"/>
    </source>
</evidence>
<evidence type="ECO:0000313" key="2">
    <source>
        <dbReference type="EMBL" id="ABS14264.1"/>
    </source>
</evidence>
<dbReference type="PANTHER" id="PTHR42941">
    <property type="entry name" value="SLL1037 PROTEIN"/>
    <property type="match status" value="1"/>
</dbReference>
<proteinExistence type="predicted"/>
<dbReference type="Proteomes" id="UP000002301">
    <property type="component" value="Chromosome 1"/>
</dbReference>
<evidence type="ECO:0000313" key="3">
    <source>
        <dbReference type="Proteomes" id="UP000002301"/>
    </source>
</evidence>
<feature type="signal peptide" evidence="1">
    <location>
        <begin position="1"/>
        <end position="22"/>
    </location>
</feature>
<feature type="chain" id="PRO_5044481044" evidence="1">
    <location>
        <begin position="23"/>
        <end position="296"/>
    </location>
</feature>
<dbReference type="InterPro" id="IPR011852">
    <property type="entry name" value="TRAP_TAXI"/>
</dbReference>
<organism evidence="2 3">
    <name type="scientific">Brucella anthropi (strain ATCC 49188 / DSM 6882 / CCUG 24695 / JCM 21032 / LMG 3331 / NBRC 15819 / NCTC 12168 / Alc 37)</name>
    <name type="common">Ochrobactrum anthropi</name>
    <dbReference type="NCBI Taxonomy" id="439375"/>
    <lineage>
        <taxon>Bacteria</taxon>
        <taxon>Pseudomonadati</taxon>
        <taxon>Pseudomonadota</taxon>
        <taxon>Alphaproteobacteria</taxon>
        <taxon>Hyphomicrobiales</taxon>
        <taxon>Brucellaceae</taxon>
        <taxon>Brucella/Ochrobactrum group</taxon>
        <taxon>Brucella</taxon>
    </lineage>
</organism>
<name>A6WZ60_BRUA4</name>
<protein>
    <submittedName>
        <fullName evidence="2">TRAP-type uncharacterized transport system periplasmic component-like protein</fullName>
    </submittedName>
</protein>